<evidence type="ECO:0000313" key="10">
    <source>
        <dbReference type="Proteomes" id="UP000002949"/>
    </source>
</evidence>
<evidence type="ECO:0000256" key="7">
    <source>
        <dbReference type="ARBA" id="ARBA00023136"/>
    </source>
</evidence>
<dbReference type="InterPro" id="IPR001851">
    <property type="entry name" value="ABC_transp_permease"/>
</dbReference>
<dbReference type="AlphaFoldDB" id="G6YIK5"/>
<name>G6YIK5_9HYPH</name>
<evidence type="ECO:0000256" key="1">
    <source>
        <dbReference type="ARBA" id="ARBA00004651"/>
    </source>
</evidence>
<evidence type="ECO:0000256" key="5">
    <source>
        <dbReference type="ARBA" id="ARBA00022692"/>
    </source>
</evidence>
<comment type="subcellular location">
    <subcellularLocation>
        <location evidence="1">Cell membrane</location>
        <topology evidence="1">Multi-pass membrane protein</topology>
    </subcellularLocation>
</comment>
<keyword evidence="4" id="KW-0997">Cell inner membrane</keyword>
<feature type="transmembrane region" description="Helical" evidence="8">
    <location>
        <begin position="167"/>
        <end position="186"/>
    </location>
</feature>
<sequence>MNATALHSEAVVSDETRASAKSAGRRFGALVVRLGAIAAFAGIIFYFVLLAPGFTSTFNLINVVEQSAILGVLAYGMTSVIIGGGSDVTEGGIDLSIAANMGLCAAVYATLLSMGYGDMLSVLAAIAVGMAVGALNALAVVGLGILPLLATLAVLNVAAGMELTLTQNTVVGASSPLLGFLVSGSFLGISALAWALILFSALVIAVFHYTSFGLRLYAVGGHPEAARAAGLSVPFYVSFTYVLSGFCAAVASVLTVSRLSASTPGSGELLLSVLAAALLGTVFSRRFVPTMGGTLLSVLFIGLLVNGFQLLNVSSYWVNGVQGALILLVVAITSFARGSEGSR</sequence>
<dbReference type="PATRIC" id="fig|1082933.3.peg.5663"/>
<feature type="transmembrane region" description="Helical" evidence="8">
    <location>
        <begin position="27"/>
        <end position="48"/>
    </location>
</feature>
<dbReference type="eggNOG" id="COG1172">
    <property type="taxonomic scope" value="Bacteria"/>
</dbReference>
<evidence type="ECO:0000256" key="2">
    <source>
        <dbReference type="ARBA" id="ARBA00022448"/>
    </source>
</evidence>
<feature type="transmembrane region" description="Helical" evidence="8">
    <location>
        <begin position="317"/>
        <end position="336"/>
    </location>
</feature>
<feature type="transmembrane region" description="Helical" evidence="8">
    <location>
        <begin position="122"/>
        <end position="155"/>
    </location>
</feature>
<keyword evidence="10" id="KW-1185">Reference proteome</keyword>
<dbReference type="RefSeq" id="WP_006205597.1">
    <property type="nucleotide sequence ID" value="NZ_AGSN01000204.1"/>
</dbReference>
<evidence type="ECO:0000313" key="9">
    <source>
        <dbReference type="EMBL" id="EHH06222.1"/>
    </source>
</evidence>
<feature type="transmembrane region" description="Helical" evidence="8">
    <location>
        <begin position="68"/>
        <end position="85"/>
    </location>
</feature>
<evidence type="ECO:0000256" key="8">
    <source>
        <dbReference type="SAM" id="Phobius"/>
    </source>
</evidence>
<keyword evidence="2" id="KW-0813">Transport</keyword>
<gene>
    <name evidence="9" type="ORF">MEA186_29152</name>
</gene>
<keyword evidence="5 8" id="KW-0812">Transmembrane</keyword>
<dbReference type="STRING" id="1082933.A6B35_25635"/>
<dbReference type="CDD" id="cd06579">
    <property type="entry name" value="TM_PBP1_transp_AraH_like"/>
    <property type="match status" value="1"/>
</dbReference>
<feature type="transmembrane region" description="Helical" evidence="8">
    <location>
        <begin position="97"/>
        <end position="116"/>
    </location>
</feature>
<dbReference type="GO" id="GO:0022857">
    <property type="term" value="F:transmembrane transporter activity"/>
    <property type="evidence" value="ECO:0007669"/>
    <property type="project" value="InterPro"/>
</dbReference>
<dbReference type="GO" id="GO:0005886">
    <property type="term" value="C:plasma membrane"/>
    <property type="evidence" value="ECO:0007669"/>
    <property type="project" value="UniProtKB-SubCell"/>
</dbReference>
<protein>
    <submittedName>
        <fullName evidence="9">Inner-membrane translocator</fullName>
    </submittedName>
</protein>
<dbReference type="PANTHER" id="PTHR32196">
    <property type="entry name" value="ABC TRANSPORTER PERMEASE PROTEIN YPHD-RELATED-RELATED"/>
    <property type="match status" value="1"/>
</dbReference>
<dbReference type="EMBL" id="AGSN01000204">
    <property type="protein sequence ID" value="EHH06222.1"/>
    <property type="molecule type" value="Genomic_DNA"/>
</dbReference>
<feature type="transmembrane region" description="Helical" evidence="8">
    <location>
        <begin position="269"/>
        <end position="288"/>
    </location>
</feature>
<feature type="transmembrane region" description="Helical" evidence="8">
    <location>
        <begin position="192"/>
        <end position="212"/>
    </location>
</feature>
<feature type="transmembrane region" description="Helical" evidence="8">
    <location>
        <begin position="295"/>
        <end position="311"/>
    </location>
</feature>
<dbReference type="PANTHER" id="PTHR32196:SF21">
    <property type="entry name" value="ABC TRANSPORTER PERMEASE PROTEIN YPHD-RELATED"/>
    <property type="match status" value="1"/>
</dbReference>
<dbReference type="KEGG" id="mamo:A6B35_25635"/>
<keyword evidence="3" id="KW-1003">Cell membrane</keyword>
<dbReference type="Proteomes" id="UP000002949">
    <property type="component" value="Unassembled WGS sequence"/>
</dbReference>
<reference evidence="9 10" key="1">
    <citation type="journal article" date="2012" name="J. Bacteriol.">
        <title>Draft Genome Sequence of Plant Growth-Promoting Rhizobium Mesorhizobium amorphae, Isolated from Zinc-Lead Mine Tailings.</title>
        <authorList>
            <person name="Hao X."/>
            <person name="Lin Y."/>
            <person name="Johnstone L."/>
            <person name="Baltrus D.A."/>
            <person name="Miller S.J."/>
            <person name="Wei G."/>
            <person name="Rensing C."/>
        </authorList>
    </citation>
    <scope>NUCLEOTIDE SEQUENCE [LARGE SCALE GENOMIC DNA]</scope>
    <source>
        <strain evidence="9 10">CCNWGS0123</strain>
    </source>
</reference>
<keyword evidence="6 8" id="KW-1133">Transmembrane helix</keyword>
<dbReference type="Pfam" id="PF02653">
    <property type="entry name" value="BPD_transp_2"/>
    <property type="match status" value="1"/>
</dbReference>
<organism evidence="9 10">
    <name type="scientific">Mesorhizobium amorphae CCNWGS0123</name>
    <dbReference type="NCBI Taxonomy" id="1082933"/>
    <lineage>
        <taxon>Bacteria</taxon>
        <taxon>Pseudomonadati</taxon>
        <taxon>Pseudomonadota</taxon>
        <taxon>Alphaproteobacteria</taxon>
        <taxon>Hyphomicrobiales</taxon>
        <taxon>Phyllobacteriaceae</taxon>
        <taxon>Mesorhizobium</taxon>
    </lineage>
</organism>
<proteinExistence type="predicted"/>
<accession>G6YIK5</accession>
<evidence type="ECO:0000256" key="6">
    <source>
        <dbReference type="ARBA" id="ARBA00022989"/>
    </source>
</evidence>
<keyword evidence="7 8" id="KW-0472">Membrane</keyword>
<evidence type="ECO:0000256" key="3">
    <source>
        <dbReference type="ARBA" id="ARBA00022475"/>
    </source>
</evidence>
<dbReference type="OrthoDB" id="7028789at2"/>
<feature type="transmembrane region" description="Helical" evidence="8">
    <location>
        <begin position="233"/>
        <end position="257"/>
    </location>
</feature>
<evidence type="ECO:0000256" key="4">
    <source>
        <dbReference type="ARBA" id="ARBA00022519"/>
    </source>
</evidence>